<evidence type="ECO:0000313" key="2">
    <source>
        <dbReference type="Proteomes" id="UP000009022"/>
    </source>
</evidence>
<dbReference type="EMBL" id="DS985250">
    <property type="protein sequence ID" value="EDV22299.1"/>
    <property type="molecule type" value="Genomic_DNA"/>
</dbReference>
<dbReference type="KEGG" id="tad:TRIADDRAFT_59415"/>
<protein>
    <submittedName>
        <fullName evidence="1">Uncharacterized protein</fullName>
    </submittedName>
</protein>
<dbReference type="CTD" id="6756551"/>
<organism evidence="1 2">
    <name type="scientific">Trichoplax adhaerens</name>
    <name type="common">Trichoplax reptans</name>
    <dbReference type="NCBI Taxonomy" id="10228"/>
    <lineage>
        <taxon>Eukaryota</taxon>
        <taxon>Metazoa</taxon>
        <taxon>Placozoa</taxon>
        <taxon>Uniplacotomia</taxon>
        <taxon>Trichoplacea</taxon>
        <taxon>Trichoplacidae</taxon>
        <taxon>Trichoplax</taxon>
    </lineage>
</organism>
<dbReference type="HOGENOM" id="CLU_1108336_0_0_1"/>
<dbReference type="Proteomes" id="UP000009022">
    <property type="component" value="Unassembled WGS sequence"/>
</dbReference>
<dbReference type="GeneID" id="6756551"/>
<dbReference type="InParanoid" id="B3S505"/>
<reference evidence="1 2" key="1">
    <citation type="journal article" date="2008" name="Nature">
        <title>The Trichoplax genome and the nature of placozoans.</title>
        <authorList>
            <person name="Srivastava M."/>
            <person name="Begovic E."/>
            <person name="Chapman J."/>
            <person name="Putnam N.H."/>
            <person name="Hellsten U."/>
            <person name="Kawashima T."/>
            <person name="Kuo A."/>
            <person name="Mitros T."/>
            <person name="Salamov A."/>
            <person name="Carpenter M.L."/>
            <person name="Signorovitch A.Y."/>
            <person name="Moreno M.A."/>
            <person name="Kamm K."/>
            <person name="Grimwood J."/>
            <person name="Schmutz J."/>
            <person name="Shapiro H."/>
            <person name="Grigoriev I.V."/>
            <person name="Buss L.W."/>
            <person name="Schierwater B."/>
            <person name="Dellaporta S.L."/>
            <person name="Rokhsar D.S."/>
        </authorList>
    </citation>
    <scope>NUCLEOTIDE SEQUENCE [LARGE SCALE GENOMIC DNA]</scope>
    <source>
        <strain evidence="1 2">Grell-BS-1999</strain>
    </source>
</reference>
<dbReference type="InterPro" id="IPR035897">
    <property type="entry name" value="Toll_tir_struct_dom_sf"/>
</dbReference>
<dbReference type="Gene3D" id="3.40.50.10140">
    <property type="entry name" value="Toll/interleukin-1 receptor homology (TIR) domain"/>
    <property type="match status" value="1"/>
</dbReference>
<dbReference type="RefSeq" id="XP_002115454.1">
    <property type="nucleotide sequence ID" value="XM_002115418.1"/>
</dbReference>
<evidence type="ECO:0000313" key="1">
    <source>
        <dbReference type="EMBL" id="EDV22299.1"/>
    </source>
</evidence>
<gene>
    <name evidence="1" type="ORF">TRIADDRAFT_59415</name>
</gene>
<dbReference type="AlphaFoldDB" id="B3S505"/>
<sequence length="251" mass="28105">MASSSVVSGTEEVASTSVVAAKSISTYGHQVIQFHHHCLARTTSSSPCSKLQSASLFLIHYRQSSFRFLTAVVPGDYPFCPIYVTGTEETASTVPLSGQLYLLHAPEEKRSDASPLQEEINKIQENFCKTEEQLPGASNVREIEKAITNSNYFLIFLSKLLLKNRSSVIDSILVKKNIFDKLVIVLSDLSTEEFKNLPNANLLQAMYRDQEDTRVIENCYMEWPEVAKKVMEILRNGRNRDQNPPTTAPGK</sequence>
<accession>B3S505</accession>
<keyword evidence="2" id="KW-1185">Reference proteome</keyword>
<proteinExistence type="predicted"/>
<name>B3S505_TRIAD</name>